<reference evidence="2" key="1">
    <citation type="submission" date="2018-02" db="EMBL/GenBank/DDBJ databases">
        <authorList>
            <person name="Clavel T."/>
            <person name="Strowig T."/>
        </authorList>
    </citation>
    <scope>NUCLEOTIDE SEQUENCE [LARGE SCALE GENOMIC DNA]</scope>
    <source>
        <strain evidence="2">DSM 100764</strain>
    </source>
</reference>
<dbReference type="InterPro" id="IPR025048">
    <property type="entry name" value="DUF3987"/>
</dbReference>
<dbReference type="GeneID" id="93424724"/>
<dbReference type="Proteomes" id="UP000244925">
    <property type="component" value="Unassembled WGS sequence"/>
</dbReference>
<comment type="caution">
    <text evidence="1">The sequence shown here is derived from an EMBL/GenBank/DDBJ whole genome shotgun (WGS) entry which is preliminary data.</text>
</comment>
<dbReference type="RefSeq" id="WP_107036513.1">
    <property type="nucleotide sequence ID" value="NZ_CP098825.1"/>
</dbReference>
<proteinExistence type="predicted"/>
<evidence type="ECO:0000313" key="2">
    <source>
        <dbReference type="Proteomes" id="UP000244925"/>
    </source>
</evidence>
<protein>
    <submittedName>
        <fullName evidence="1">DUF3987 domain-containing protein</fullName>
    </submittedName>
</protein>
<name>A0A2V1ISF7_9BACT</name>
<keyword evidence="2" id="KW-1185">Reference proteome</keyword>
<dbReference type="EMBL" id="PUBV01000020">
    <property type="protein sequence ID" value="PWB06754.1"/>
    <property type="molecule type" value="Genomic_DNA"/>
</dbReference>
<sequence>MEKNITLDTVISALASHTSATASDFPIDVFPAKLQRLVLELHTSCGFPIDYTASAMLAAISVAIGNTHRVEVKRNWRESAIIYMAIVGRPGANKSHPLNFAMRPLVNADWKNNQEYQKQFRAYQEAIAMSRKERVNAGYDQFPKEPKRLRYLVSDVTQEGLSVIHSHNPRGLCLWVDELASWFKNFTRYNNGSEEQFWLSAFNGSTTMSDRKNSQNSIFIKCPFISVVGTIQKRLLTELANGERAANGFIDRILFAMTKTTAKPRWNEEEVREDLDRDWERILNRLLSVPCNLNENQEPQPIIIRFDNEAKKSLYVWQHRNAELCDSEMSDNVISFFCKLEIYVLRFCLILRMARWAVLDETQSPEMIEVNDVDGAIRLAEYFRQNALAVITCVSEEKLNDLHRTVYDHLADEFSTADGIKTAERFGMKDHTFKMFLTRNLNTLFKRIRQGWYRKMSCYSTNNVTADGEV</sequence>
<dbReference type="AlphaFoldDB" id="A0A2V1ISF7"/>
<gene>
    <name evidence="1" type="ORF">C5O25_09375</name>
</gene>
<dbReference type="Pfam" id="PF13148">
    <property type="entry name" value="DUF3987"/>
    <property type="match status" value="1"/>
</dbReference>
<organism evidence="1 2">
    <name type="scientific">Paramuribaculum intestinale</name>
    <dbReference type="NCBI Taxonomy" id="2094151"/>
    <lineage>
        <taxon>Bacteria</taxon>
        <taxon>Pseudomonadati</taxon>
        <taxon>Bacteroidota</taxon>
        <taxon>Bacteroidia</taxon>
        <taxon>Bacteroidales</taxon>
        <taxon>Muribaculaceae</taxon>
        <taxon>Paramuribaculum</taxon>
    </lineage>
</organism>
<accession>A0A2V1ISF7</accession>
<evidence type="ECO:0000313" key="1">
    <source>
        <dbReference type="EMBL" id="PWB06754.1"/>
    </source>
</evidence>